<accession>W4LBF2</accession>
<name>W4LBF2_ENTF1</name>
<dbReference type="Proteomes" id="UP000019141">
    <property type="component" value="Unassembled WGS sequence"/>
</dbReference>
<reference evidence="1 2" key="1">
    <citation type="journal article" date="2014" name="Nature">
        <title>An environmental bacterial taxon with a large and distinct metabolic repertoire.</title>
        <authorList>
            <person name="Wilson M.C."/>
            <person name="Mori T."/>
            <person name="Ruckert C."/>
            <person name="Uria A.R."/>
            <person name="Helf M.J."/>
            <person name="Takada K."/>
            <person name="Gernert C."/>
            <person name="Steffens U.A."/>
            <person name="Heycke N."/>
            <person name="Schmitt S."/>
            <person name="Rinke C."/>
            <person name="Helfrich E.J."/>
            <person name="Brachmann A.O."/>
            <person name="Gurgui C."/>
            <person name="Wakimoto T."/>
            <person name="Kracht M."/>
            <person name="Crusemann M."/>
            <person name="Hentschel U."/>
            <person name="Abe I."/>
            <person name="Matsunaga S."/>
            <person name="Kalinowski J."/>
            <person name="Takeyama H."/>
            <person name="Piel J."/>
        </authorList>
    </citation>
    <scope>NUCLEOTIDE SEQUENCE [LARGE SCALE GENOMIC DNA]</scope>
    <source>
        <strain evidence="2">TSY1</strain>
    </source>
</reference>
<protein>
    <recommendedName>
        <fullName evidence="3">SWIM-type domain-containing protein</fullName>
    </recommendedName>
</protein>
<evidence type="ECO:0000313" key="1">
    <source>
        <dbReference type="EMBL" id="ETW95408.1"/>
    </source>
</evidence>
<gene>
    <name evidence="1" type="ORF">ETSY1_30740</name>
</gene>
<organism evidence="1 2">
    <name type="scientific">Entotheonella factor</name>
    <dbReference type="NCBI Taxonomy" id="1429438"/>
    <lineage>
        <taxon>Bacteria</taxon>
        <taxon>Pseudomonadati</taxon>
        <taxon>Nitrospinota/Tectimicrobiota group</taxon>
        <taxon>Candidatus Tectimicrobiota</taxon>
        <taxon>Candidatus Entotheonellia</taxon>
        <taxon>Candidatus Entotheonellales</taxon>
        <taxon>Candidatus Entotheonellaceae</taxon>
        <taxon>Candidatus Entotheonella</taxon>
    </lineage>
</organism>
<dbReference type="HOGENOM" id="CLU_1154744_0_0_7"/>
<evidence type="ECO:0000313" key="2">
    <source>
        <dbReference type="Proteomes" id="UP000019141"/>
    </source>
</evidence>
<dbReference type="EMBL" id="AZHW01000920">
    <property type="protein sequence ID" value="ETW95408.1"/>
    <property type="molecule type" value="Genomic_DNA"/>
</dbReference>
<evidence type="ECO:0008006" key="3">
    <source>
        <dbReference type="Google" id="ProtNLM"/>
    </source>
</evidence>
<dbReference type="AlphaFoldDB" id="W4LBF2"/>
<comment type="caution">
    <text evidence="1">The sequence shown here is derived from an EMBL/GenBank/DDBJ whole genome shotgun (WGS) entry which is preliminary data.</text>
</comment>
<keyword evidence="2" id="KW-1185">Reference proteome</keyword>
<proteinExistence type="predicted"/>
<sequence length="240" mass="26309">MTTATANGHSQNGTTDTIDLKAWRDAVAIMAQRAHDHYGPEMAGRISKARIIVLDGLVQHGQEIAYVTSETDPERSYEVTREGCDCQDAKQKAPEGMCKHRLAWMIYRGAYGIARELTQQRESAPASETSEPGRIPSEMTVDIRGKQFVTYTGLLALAQQQGLQSLDVRFIDVQAEMATAIATATFQDGRSFTECGDATPGNVNTNIKPHFARMALTRAKARALRDALNIGMCSVEELSE</sequence>